<sequence>MAKPIVITLKRTKADAKAEAPQGSPSRSRSPSRGSEPSTRGPLDTAALEQHVGKFQEDLNAWLKAEAEKLGKLQKHGQELQSQLAEKRKEVSEFLQEHGRMPEASLASMVQPLAKLVEEDKRALAGLALSLQEFAAKAGVSEKEQKAKGPELLKVVLRQCCKEESEEESYSYSD</sequence>
<feature type="compositionally biased region" description="Low complexity" evidence="2">
    <location>
        <begin position="23"/>
        <end position="42"/>
    </location>
</feature>
<organism evidence="3 4">
    <name type="scientific">Effrenium voratum</name>
    <dbReference type="NCBI Taxonomy" id="2562239"/>
    <lineage>
        <taxon>Eukaryota</taxon>
        <taxon>Sar</taxon>
        <taxon>Alveolata</taxon>
        <taxon>Dinophyceae</taxon>
        <taxon>Suessiales</taxon>
        <taxon>Symbiodiniaceae</taxon>
        <taxon>Effrenium</taxon>
    </lineage>
</organism>
<feature type="coiled-coil region" evidence="1">
    <location>
        <begin position="70"/>
        <end position="97"/>
    </location>
</feature>
<reference evidence="3" key="1">
    <citation type="submission" date="2023-08" db="EMBL/GenBank/DDBJ databases">
        <authorList>
            <person name="Chen Y."/>
            <person name="Shah S."/>
            <person name="Dougan E. K."/>
            <person name="Thang M."/>
            <person name="Chan C."/>
        </authorList>
    </citation>
    <scope>NUCLEOTIDE SEQUENCE</scope>
</reference>
<dbReference type="EMBL" id="CAUJNA010003705">
    <property type="protein sequence ID" value="CAJ1408167.1"/>
    <property type="molecule type" value="Genomic_DNA"/>
</dbReference>
<feature type="region of interest" description="Disordered" evidence="2">
    <location>
        <begin position="1"/>
        <end position="45"/>
    </location>
</feature>
<proteinExistence type="predicted"/>
<dbReference type="Proteomes" id="UP001178507">
    <property type="component" value="Unassembled WGS sequence"/>
</dbReference>
<name>A0AA36JL01_9DINO</name>
<evidence type="ECO:0000256" key="1">
    <source>
        <dbReference type="SAM" id="Coils"/>
    </source>
</evidence>
<evidence type="ECO:0000313" key="3">
    <source>
        <dbReference type="EMBL" id="CAJ1408167.1"/>
    </source>
</evidence>
<gene>
    <name evidence="3" type="ORF">EVOR1521_LOCUS29671</name>
</gene>
<evidence type="ECO:0000313" key="4">
    <source>
        <dbReference type="Proteomes" id="UP001178507"/>
    </source>
</evidence>
<protein>
    <submittedName>
        <fullName evidence="3">Uncharacterized protein</fullName>
    </submittedName>
</protein>
<keyword evidence="1" id="KW-0175">Coiled coil</keyword>
<evidence type="ECO:0000256" key="2">
    <source>
        <dbReference type="SAM" id="MobiDB-lite"/>
    </source>
</evidence>
<keyword evidence="4" id="KW-1185">Reference proteome</keyword>
<accession>A0AA36JL01</accession>
<dbReference type="AlphaFoldDB" id="A0AA36JL01"/>
<comment type="caution">
    <text evidence="3">The sequence shown here is derived from an EMBL/GenBank/DDBJ whole genome shotgun (WGS) entry which is preliminary data.</text>
</comment>